<evidence type="ECO:0000313" key="1">
    <source>
        <dbReference type="EMBL" id="QJA77410.1"/>
    </source>
</evidence>
<sequence length="76" mass="8595">MKKLIFIFFLAGIVYAQTRMVLDTTPDSTRYFSRHMTPTTKLIINNNSATDTMFVSPNSLFPGTNTSAKSKKTKEK</sequence>
<gene>
    <name evidence="1" type="ORF">MM415A01303_0002</name>
    <name evidence="2" type="ORF">TM448B04334_0006</name>
</gene>
<organism evidence="1">
    <name type="scientific">viral metagenome</name>
    <dbReference type="NCBI Taxonomy" id="1070528"/>
    <lineage>
        <taxon>unclassified sequences</taxon>
        <taxon>metagenomes</taxon>
        <taxon>organismal metagenomes</taxon>
    </lineage>
</organism>
<proteinExistence type="predicted"/>
<dbReference type="EMBL" id="MT145071">
    <property type="protein sequence ID" value="QJI03248.1"/>
    <property type="molecule type" value="Genomic_DNA"/>
</dbReference>
<reference evidence="1" key="1">
    <citation type="submission" date="2020-03" db="EMBL/GenBank/DDBJ databases">
        <title>The deep terrestrial virosphere.</title>
        <authorList>
            <person name="Holmfeldt K."/>
            <person name="Nilsson E."/>
            <person name="Simone D."/>
            <person name="Lopez-Fernandez M."/>
            <person name="Wu X."/>
            <person name="de Brujin I."/>
            <person name="Lundin D."/>
            <person name="Andersson A."/>
            <person name="Bertilsson S."/>
            <person name="Dopson M."/>
        </authorList>
    </citation>
    <scope>NUCLEOTIDE SEQUENCE</scope>
    <source>
        <strain evidence="1">MM415A01303</strain>
        <strain evidence="2">TM448B04334</strain>
    </source>
</reference>
<evidence type="ECO:0000313" key="2">
    <source>
        <dbReference type="EMBL" id="QJI03248.1"/>
    </source>
</evidence>
<name>A0A6M3K4R8_9ZZZZ</name>
<dbReference type="EMBL" id="MT142282">
    <property type="protein sequence ID" value="QJA77410.1"/>
    <property type="molecule type" value="Genomic_DNA"/>
</dbReference>
<accession>A0A6M3K4R8</accession>
<protein>
    <submittedName>
        <fullName evidence="1">Uncharacterized protein</fullName>
    </submittedName>
</protein>
<dbReference type="AlphaFoldDB" id="A0A6M3K4R8"/>